<proteinExistence type="inferred from homology"/>
<dbReference type="InterPro" id="IPR035897">
    <property type="entry name" value="Toll_tir_struct_dom_sf"/>
</dbReference>
<dbReference type="SUPFAM" id="SSF52058">
    <property type="entry name" value="L domain-like"/>
    <property type="match status" value="1"/>
</dbReference>
<dbReference type="Pfam" id="PF13855">
    <property type="entry name" value="LRR_8"/>
    <property type="match status" value="1"/>
</dbReference>
<dbReference type="InterPro" id="IPR032675">
    <property type="entry name" value="LRR_dom_sf"/>
</dbReference>
<feature type="transmembrane region" description="Helical" evidence="11">
    <location>
        <begin position="787"/>
        <end position="808"/>
    </location>
</feature>
<reference evidence="13" key="1">
    <citation type="submission" date="2020-05" db="UniProtKB">
        <authorList>
            <consortium name="EnsemblMetazoa"/>
        </authorList>
    </citation>
    <scope>IDENTIFICATION</scope>
    <source>
        <strain evidence="13">BB02</strain>
    </source>
</reference>
<dbReference type="RefSeq" id="XP_013081098.2">
    <property type="nucleotide sequence ID" value="XM_013225644.2"/>
</dbReference>
<dbReference type="PANTHER" id="PTHR24365:SF541">
    <property type="entry name" value="PROTEIN TOLL-RELATED"/>
    <property type="match status" value="1"/>
</dbReference>
<dbReference type="SMART" id="SM00369">
    <property type="entry name" value="LRR_TYP"/>
    <property type="match status" value="7"/>
</dbReference>
<dbReference type="KEGG" id="bgt:106066576"/>
<dbReference type="GO" id="GO:0038023">
    <property type="term" value="F:signaling receptor activity"/>
    <property type="evidence" value="ECO:0007669"/>
    <property type="project" value="TreeGrafter"/>
</dbReference>
<keyword evidence="7 11" id="KW-1133">Transmembrane helix</keyword>
<dbReference type="OrthoDB" id="6119665at2759"/>
<feature type="domain" description="TIR" evidence="12">
    <location>
        <begin position="835"/>
        <end position="977"/>
    </location>
</feature>
<keyword evidence="8 11" id="KW-0472">Membrane</keyword>
<sequence length="977" mass="112626">MKRNQGRLLVVVFLSNYRQRNKSGTMFKCLLITCQVMIIIRLLLTNISANSTVMYDSDDVISQCCTVVNVSDVLVVNCSSLKWTFVVLRCLPVSTEVLVLDNNNLTALTNGSFHTLALLRELSIKSSNVHRIEVDAFLGLSQLRNLNLENNLLRDDVTSLSPKTFRHLTNLKQLLIGYNLGLSKNVKDAFVYLRNLSTLSMDGSKKLQIGSEFSLLTNLYNFTLYCTNVTIIPNDSFVGLWNSRLKILNLIGFDNFTVDPADFDPDYTEFNDDALQNLNSLETLKIVNCRIGNENMARKFKHFINSSLHTLYLETTHYTRDFYTPNLTLEDGVILKSTAKYLSQLTLTHFSWVDSNIFAIAPGVVSSPQWRHNIQYLDFSKNMMGWLGWRYPLLEAVLLQKLKEIIITSLNPENDDSFSYLGLHTLRKDVPVPSSVCSGLNHKPNLNERNININFGREDSRFDTNLNIVLRNAAFSNSTIINEPLKNYSTFETIALSEYTTRAELGSISERALFRFSKNPPYPGNSGTWTFRMPPALRVLKIMYTFRGDNNYGNQSFRFFQNAKEAGNLTHFYFVGNSVSRCTGRIMGLTNLQFLDFSENSLMVSSFFFDDFPTVRFLILRSMKNEEFFQRLPIDRLIYKLTELRYLDLTDNKLNFLPTNLFARNPRISHVILSKNRFSKLPIYMGLVLNLEFLDLSGNAIIYLTQEEMSSLTKHSENVPEFYLALAENNIACVCSQIQFIFWLNISDFLDNKGNYSCTSQEGQLITTNMLLLDFIGFYRNCYGYNYLMISIVLLLVMSFTFLMAYLLHRFRTAIEAYLVRIFIKAFRPMKSSDYKTHVFIGYADDDVGFVRHILLRYLEETLKVTTFIHHRDLCPGYTDQQMFEAMRDSWRILLVITNSFLNKYDLSDIVMKYASHSVTPANQGRVVMLVLQTQLHNIPGYLYDVLEDRRIIVLSDLTTDLDYVQRQAIKECLRDT</sequence>
<evidence type="ECO:0000256" key="4">
    <source>
        <dbReference type="ARBA" id="ARBA00022692"/>
    </source>
</evidence>
<keyword evidence="3" id="KW-0433">Leucine-rich repeat</keyword>
<gene>
    <name evidence="13" type="primary">106066576</name>
</gene>
<dbReference type="GO" id="GO:0007165">
    <property type="term" value="P:signal transduction"/>
    <property type="evidence" value="ECO:0007669"/>
    <property type="project" value="InterPro"/>
</dbReference>
<evidence type="ECO:0000259" key="12">
    <source>
        <dbReference type="PROSITE" id="PS50104"/>
    </source>
</evidence>
<dbReference type="Gene3D" id="3.40.50.10140">
    <property type="entry name" value="Toll/interleukin-1 receptor homology (TIR) domain"/>
    <property type="match status" value="1"/>
</dbReference>
<dbReference type="PROSITE" id="PS50104">
    <property type="entry name" value="TIR"/>
    <property type="match status" value="1"/>
</dbReference>
<evidence type="ECO:0000256" key="2">
    <source>
        <dbReference type="ARBA" id="ARBA00009634"/>
    </source>
</evidence>
<evidence type="ECO:0000256" key="9">
    <source>
        <dbReference type="ARBA" id="ARBA00023170"/>
    </source>
</evidence>
<dbReference type="STRING" id="6526.A0A2C9LPC3"/>
<dbReference type="GO" id="GO:0005886">
    <property type="term" value="C:plasma membrane"/>
    <property type="evidence" value="ECO:0007669"/>
    <property type="project" value="TreeGrafter"/>
</dbReference>
<dbReference type="InterPro" id="IPR001611">
    <property type="entry name" value="Leu-rich_rpt"/>
</dbReference>
<dbReference type="SUPFAM" id="SSF52047">
    <property type="entry name" value="RNI-like"/>
    <property type="match status" value="1"/>
</dbReference>
<dbReference type="VEuPathDB" id="VectorBase:BGLAX_026445"/>
<evidence type="ECO:0000256" key="10">
    <source>
        <dbReference type="ARBA" id="ARBA00023180"/>
    </source>
</evidence>
<dbReference type="Gene3D" id="3.80.10.10">
    <property type="entry name" value="Ribonuclease Inhibitor"/>
    <property type="match status" value="3"/>
</dbReference>
<comment type="subcellular location">
    <subcellularLocation>
        <location evidence="1">Membrane</location>
        <topology evidence="1">Single-pass membrane protein</topology>
    </subcellularLocation>
</comment>
<keyword evidence="4 11" id="KW-0812">Transmembrane</keyword>
<dbReference type="Proteomes" id="UP000076420">
    <property type="component" value="Unassembled WGS sequence"/>
</dbReference>
<dbReference type="SUPFAM" id="SSF52200">
    <property type="entry name" value="Toll/Interleukin receptor TIR domain"/>
    <property type="match status" value="1"/>
</dbReference>
<dbReference type="AlphaFoldDB" id="A0A2C9LPC3"/>
<evidence type="ECO:0000256" key="11">
    <source>
        <dbReference type="SAM" id="Phobius"/>
    </source>
</evidence>
<evidence type="ECO:0000256" key="1">
    <source>
        <dbReference type="ARBA" id="ARBA00004167"/>
    </source>
</evidence>
<evidence type="ECO:0000256" key="3">
    <source>
        <dbReference type="ARBA" id="ARBA00022614"/>
    </source>
</evidence>
<protein>
    <recommendedName>
        <fullName evidence="12">TIR domain-containing protein</fullName>
    </recommendedName>
</protein>
<keyword evidence="10" id="KW-0325">Glycoprotein</keyword>
<evidence type="ECO:0000256" key="6">
    <source>
        <dbReference type="ARBA" id="ARBA00022737"/>
    </source>
</evidence>
<evidence type="ECO:0000256" key="7">
    <source>
        <dbReference type="ARBA" id="ARBA00022989"/>
    </source>
</evidence>
<dbReference type="EnsemblMetazoa" id="BGLB033486-RA">
    <property type="protein sequence ID" value="BGLB033486-PA"/>
    <property type="gene ID" value="BGLB033486"/>
</dbReference>
<dbReference type="PANTHER" id="PTHR24365">
    <property type="entry name" value="TOLL-LIKE RECEPTOR"/>
    <property type="match status" value="1"/>
</dbReference>
<name>A0A2C9LPC3_BIOGL</name>
<evidence type="ECO:0000313" key="13">
    <source>
        <dbReference type="EnsemblMetazoa" id="BGLB033486-PB"/>
    </source>
</evidence>
<keyword evidence="5" id="KW-0732">Signal</keyword>
<dbReference type="InterPro" id="IPR003591">
    <property type="entry name" value="Leu-rich_rpt_typical-subtyp"/>
</dbReference>
<dbReference type="InterPro" id="IPR000157">
    <property type="entry name" value="TIR_dom"/>
</dbReference>
<organism evidence="13 14">
    <name type="scientific">Biomphalaria glabrata</name>
    <name type="common">Bloodfluke planorb</name>
    <name type="synonym">Freshwater snail</name>
    <dbReference type="NCBI Taxonomy" id="6526"/>
    <lineage>
        <taxon>Eukaryota</taxon>
        <taxon>Metazoa</taxon>
        <taxon>Spiralia</taxon>
        <taxon>Lophotrochozoa</taxon>
        <taxon>Mollusca</taxon>
        <taxon>Gastropoda</taxon>
        <taxon>Heterobranchia</taxon>
        <taxon>Euthyneura</taxon>
        <taxon>Panpulmonata</taxon>
        <taxon>Hygrophila</taxon>
        <taxon>Lymnaeoidea</taxon>
        <taxon>Planorbidae</taxon>
        <taxon>Biomphalaria</taxon>
    </lineage>
</organism>
<accession>A0A2C9LPC3</accession>
<keyword evidence="6" id="KW-0677">Repeat</keyword>
<comment type="similarity">
    <text evidence="2">Belongs to the Toll-like receptor family.</text>
</comment>
<evidence type="ECO:0000256" key="8">
    <source>
        <dbReference type="ARBA" id="ARBA00023136"/>
    </source>
</evidence>
<dbReference type="VEuPathDB" id="VectorBase:BGLB033486"/>
<keyword evidence="9" id="KW-0675">Receptor</keyword>
<evidence type="ECO:0000256" key="5">
    <source>
        <dbReference type="ARBA" id="ARBA00022729"/>
    </source>
</evidence>
<evidence type="ECO:0000313" key="14">
    <source>
        <dbReference type="Proteomes" id="UP000076420"/>
    </source>
</evidence>
<dbReference type="EnsemblMetazoa" id="BGLB033486-RB">
    <property type="protein sequence ID" value="BGLB033486-PB"/>
    <property type="gene ID" value="BGLB033486"/>
</dbReference>